<proteinExistence type="predicted"/>
<gene>
    <name evidence="2" type="ORF">HPS56_12040</name>
</gene>
<evidence type="ECO:0000313" key="3">
    <source>
        <dbReference type="Proteomes" id="UP000714420"/>
    </source>
</evidence>
<dbReference type="RefSeq" id="WP_172276974.1">
    <property type="nucleotide sequence ID" value="NZ_CASGMU010000025.1"/>
</dbReference>
<accession>A0ABX2APZ2</accession>
<feature type="region of interest" description="Disordered" evidence="1">
    <location>
        <begin position="46"/>
        <end position="68"/>
    </location>
</feature>
<comment type="caution">
    <text evidence="2">The sequence shown here is derived from an EMBL/GenBank/DDBJ whole genome shotgun (WGS) entry which is preliminary data.</text>
</comment>
<name>A0ABX2APZ2_9BACT</name>
<dbReference type="EMBL" id="JABKKF010000015">
    <property type="protein sequence ID" value="NPD93054.1"/>
    <property type="molecule type" value="Genomic_DNA"/>
</dbReference>
<protein>
    <submittedName>
        <fullName evidence="2">Uncharacterized protein</fullName>
    </submittedName>
</protein>
<evidence type="ECO:0000256" key="1">
    <source>
        <dbReference type="SAM" id="MobiDB-lite"/>
    </source>
</evidence>
<sequence length="68" mass="8209">MEEYIGIFRIRDVKPLLTSPKGRKRDRMWRYQVRMQNQQRPACSNIVMSRKGTDNGNQNRKRDIKKTI</sequence>
<organism evidence="2 3">
    <name type="scientific">Xylanibacter muris</name>
    <dbReference type="NCBI Taxonomy" id="2736290"/>
    <lineage>
        <taxon>Bacteria</taxon>
        <taxon>Pseudomonadati</taxon>
        <taxon>Bacteroidota</taxon>
        <taxon>Bacteroidia</taxon>
        <taxon>Bacteroidales</taxon>
        <taxon>Prevotellaceae</taxon>
        <taxon>Xylanibacter</taxon>
    </lineage>
</organism>
<reference evidence="2 3" key="1">
    <citation type="submission" date="2020-05" db="EMBL/GenBank/DDBJ databases">
        <title>Distinct polysaccharide utilization as determinants for interspecies competition between intestinal Prevotella spp.</title>
        <authorList>
            <person name="Galvez E.J.C."/>
            <person name="Iljazovic A."/>
            <person name="Strowig T."/>
        </authorList>
    </citation>
    <scope>NUCLEOTIDE SEQUENCE [LARGE SCALE GENOMIC DNA]</scope>
    <source>
        <strain evidence="2 3">PMUR</strain>
    </source>
</reference>
<dbReference type="Proteomes" id="UP000714420">
    <property type="component" value="Unassembled WGS sequence"/>
</dbReference>
<keyword evidence="3" id="KW-1185">Reference proteome</keyword>
<evidence type="ECO:0000313" key="2">
    <source>
        <dbReference type="EMBL" id="NPD93054.1"/>
    </source>
</evidence>